<evidence type="ECO:0008006" key="3">
    <source>
        <dbReference type="Google" id="ProtNLM"/>
    </source>
</evidence>
<reference evidence="2" key="1">
    <citation type="journal article" date="2013" name="Science">
        <title>The Amborella genome and the evolution of flowering plants.</title>
        <authorList>
            <consortium name="Amborella Genome Project"/>
        </authorList>
    </citation>
    <scope>NUCLEOTIDE SEQUENCE [LARGE SCALE GENOMIC DNA]</scope>
</reference>
<sequence length="171" mass="18866">MPVYGYGQVGGGDGHLEGKWQRSFGRKQRHTPCCLDRCRSMHGFEVGIGDLRAAEGTAYGRMREGLVVVHYYDLRHVQHAVAEIQAQHVAHQARIAMWHRATAAGQGFGHGGQGQWVMVWAWGDILEGSVGVVGRGERGENRGPLVVFNLAEEVTMGKLKEIFKAFGKREG</sequence>
<dbReference type="EMBL" id="KI397513">
    <property type="protein sequence ID" value="ERM94401.1"/>
    <property type="molecule type" value="Genomic_DNA"/>
</dbReference>
<name>W1NFY7_AMBTC</name>
<gene>
    <name evidence="1" type="ORF">AMTR_s00010p00253960</name>
</gene>
<protein>
    <recommendedName>
        <fullName evidence="3">RRM domain-containing protein</fullName>
    </recommendedName>
</protein>
<dbReference type="eggNOG" id="KOG4660">
    <property type="taxonomic scope" value="Eukaryota"/>
</dbReference>
<dbReference type="Proteomes" id="UP000017836">
    <property type="component" value="Unassembled WGS sequence"/>
</dbReference>
<dbReference type="GO" id="GO:0003730">
    <property type="term" value="F:mRNA 3'-UTR binding"/>
    <property type="evidence" value="ECO:0000318"/>
    <property type="project" value="GO_Central"/>
</dbReference>
<keyword evidence="2" id="KW-1185">Reference proteome</keyword>
<evidence type="ECO:0000313" key="2">
    <source>
        <dbReference type="Proteomes" id="UP000017836"/>
    </source>
</evidence>
<evidence type="ECO:0000313" key="1">
    <source>
        <dbReference type="EMBL" id="ERM94401.1"/>
    </source>
</evidence>
<accession>W1NFY7</accession>
<dbReference type="GO" id="GO:0008266">
    <property type="term" value="F:poly(U) RNA binding"/>
    <property type="evidence" value="ECO:0000318"/>
    <property type="project" value="GO_Central"/>
</dbReference>
<proteinExistence type="predicted"/>
<dbReference type="Gramene" id="ERM94401">
    <property type="protein sequence ID" value="ERM94401"/>
    <property type="gene ID" value="AMTR_s00010p00253960"/>
</dbReference>
<dbReference type="GO" id="GO:0005829">
    <property type="term" value="C:cytosol"/>
    <property type="evidence" value="ECO:0000318"/>
    <property type="project" value="GO_Central"/>
</dbReference>
<dbReference type="AlphaFoldDB" id="W1NFY7"/>
<organism evidence="1 2">
    <name type="scientific">Amborella trichopoda</name>
    <dbReference type="NCBI Taxonomy" id="13333"/>
    <lineage>
        <taxon>Eukaryota</taxon>
        <taxon>Viridiplantae</taxon>
        <taxon>Streptophyta</taxon>
        <taxon>Embryophyta</taxon>
        <taxon>Tracheophyta</taxon>
        <taxon>Spermatophyta</taxon>
        <taxon>Magnoliopsida</taxon>
        <taxon>Amborellales</taxon>
        <taxon>Amborellaceae</taxon>
        <taxon>Amborella</taxon>
    </lineage>
</organism>
<dbReference type="GO" id="GO:0008143">
    <property type="term" value="F:poly(A) binding"/>
    <property type="evidence" value="ECO:0000318"/>
    <property type="project" value="GO_Central"/>
</dbReference>
<dbReference type="GO" id="GO:0005634">
    <property type="term" value="C:nucleus"/>
    <property type="evidence" value="ECO:0000318"/>
    <property type="project" value="GO_Central"/>
</dbReference>
<dbReference type="HOGENOM" id="CLU_1564978_0_0_1"/>
<dbReference type="GO" id="GO:1990904">
    <property type="term" value="C:ribonucleoprotein complex"/>
    <property type="evidence" value="ECO:0000318"/>
    <property type="project" value="GO_Central"/>
</dbReference>